<feature type="region of interest" description="Disordered" evidence="1">
    <location>
        <begin position="724"/>
        <end position="796"/>
    </location>
</feature>
<evidence type="ECO:0000313" key="3">
    <source>
        <dbReference type="EMBL" id="PTM50657.1"/>
    </source>
</evidence>
<comment type="caution">
    <text evidence="3">The sequence shown here is derived from an EMBL/GenBank/DDBJ whole genome shotgun (WGS) entry which is preliminary data.</text>
</comment>
<sequence length="796" mass="80062">MRADRWFRSSRVRAVLGSMLLSAVIVMGLGTSAHANTVTDKLKDCMGVVGAVVNGVDAVAEGSLKVANALADPTYAQCVSQAAAGDPFTIAAMAAMTGIYIVTTAGGNEPFTDPKSCNAAIGTFVAGQIADFLSGLIEDPDSLIGGALRSMLPQVAIDVINSVAHQAAGEIGAALSEKFMAALGPIGEYLKCGCAAAGTAAILKNVAEDIVNAAAAAGNSAEACTDLAGMVLDDPKAVVGALFDDPGAVATAVVEAVCGINKTTKEICGTIGEVYKTAKEVCDAVQVCPGLDEIWGGVKDVGHSIGCFFKSCSDEPPPPTGPPAACSPGTTYQTLADTRTCTCALPNGWKTVWTNIYSSLNGGYIPTQVYSCAACSAAETNVDGWCRACPHGFNRDAATGQCSRPIICAPGHLINTDNSGCWSCPAGFQFNTGGTGCTPSCAARPWLQYNASANDKPTTYNDTMFAPYAGGACQCPSGQYDTGSSCAAIPACASGNFDQKAGRCIPNCGDDAVPSGRFINGVETCDSCPIGQRNIDGTCRTPCASDQIRAGDTCMSCPVGTQISGGRGGSGEFLSCASVCGPGSMFQAPPFQPVTQANANIGAGLQGTLAPGPSGALTAGGGLGGNQVAGGVEIAIQSPLPGGGMAGAAASGGSTAQPTTCRPCADNERTVALTAVTASGGTITQNQCMACPPGQVGSRNGDQCVGRVAGLFPAIRRAVPRDVVPPTRTAPQRPAVPTERAAPAPSRPNVQPAAAREPLRCPPGRVPNRAGTACVLDVGDFDRGPGGSSVGGRSGR</sequence>
<organism evidence="3 4">
    <name type="scientific">Phreatobacter oligotrophus</name>
    <dbReference type="NCBI Taxonomy" id="1122261"/>
    <lineage>
        <taxon>Bacteria</taxon>
        <taxon>Pseudomonadati</taxon>
        <taxon>Pseudomonadota</taxon>
        <taxon>Alphaproteobacteria</taxon>
        <taxon>Hyphomicrobiales</taxon>
        <taxon>Phreatobacteraceae</taxon>
        <taxon>Phreatobacter</taxon>
    </lineage>
</organism>
<dbReference type="EMBL" id="PZZL01000013">
    <property type="protein sequence ID" value="PTM50657.1"/>
    <property type="molecule type" value="Genomic_DNA"/>
</dbReference>
<proteinExistence type="predicted"/>
<dbReference type="Proteomes" id="UP000241808">
    <property type="component" value="Unassembled WGS sequence"/>
</dbReference>
<feature type="compositionally biased region" description="Gly residues" evidence="1">
    <location>
        <begin position="784"/>
        <end position="796"/>
    </location>
</feature>
<dbReference type="OrthoDB" id="7328964at2"/>
<evidence type="ECO:0000256" key="1">
    <source>
        <dbReference type="SAM" id="MobiDB-lite"/>
    </source>
</evidence>
<feature type="signal peptide" evidence="2">
    <location>
        <begin position="1"/>
        <end position="35"/>
    </location>
</feature>
<evidence type="ECO:0000313" key="4">
    <source>
        <dbReference type="Proteomes" id="UP000241808"/>
    </source>
</evidence>
<reference evidence="3 4" key="1">
    <citation type="submission" date="2018-04" db="EMBL/GenBank/DDBJ databases">
        <title>Genomic Encyclopedia of Archaeal and Bacterial Type Strains, Phase II (KMG-II): from individual species to whole genera.</title>
        <authorList>
            <person name="Goeker M."/>
        </authorList>
    </citation>
    <scope>NUCLEOTIDE SEQUENCE [LARGE SCALE GENOMIC DNA]</scope>
    <source>
        <strain evidence="3 4">DSM 25521</strain>
    </source>
</reference>
<name>A0A2T4YXD4_9HYPH</name>
<gene>
    <name evidence="3" type="ORF">C8P69_11344</name>
</gene>
<keyword evidence="2" id="KW-0732">Signal</keyword>
<evidence type="ECO:0000256" key="2">
    <source>
        <dbReference type="SAM" id="SignalP"/>
    </source>
</evidence>
<dbReference type="AlphaFoldDB" id="A0A2T4YXD4"/>
<feature type="chain" id="PRO_5015637325" evidence="2">
    <location>
        <begin position="36"/>
        <end position="796"/>
    </location>
</feature>
<protein>
    <submittedName>
        <fullName evidence="3">Uncharacterized protein</fullName>
    </submittedName>
</protein>
<keyword evidence="4" id="KW-1185">Reference proteome</keyword>
<accession>A0A2T4YXD4</accession>
<dbReference type="RefSeq" id="WP_108179349.1">
    <property type="nucleotide sequence ID" value="NZ_PZZL01000013.1"/>
</dbReference>